<dbReference type="InterPro" id="IPR009291">
    <property type="entry name" value="Vps62"/>
</dbReference>
<evidence type="ECO:0000313" key="3">
    <source>
        <dbReference type="Proteomes" id="UP000803884"/>
    </source>
</evidence>
<dbReference type="Proteomes" id="UP000803884">
    <property type="component" value="Unassembled WGS sequence"/>
</dbReference>
<dbReference type="AlphaFoldDB" id="A0AB34KQ99"/>
<proteinExistence type="predicted"/>
<evidence type="ECO:0000256" key="1">
    <source>
        <dbReference type="SAM" id="SignalP"/>
    </source>
</evidence>
<evidence type="ECO:0000313" key="2">
    <source>
        <dbReference type="EMBL" id="KAL1585971.1"/>
    </source>
</evidence>
<feature type="chain" id="PRO_5044245760" description="Vacuolar protein sorting-associated protein 62" evidence="1">
    <location>
        <begin position="21"/>
        <end position="339"/>
    </location>
</feature>
<feature type="signal peptide" evidence="1">
    <location>
        <begin position="1"/>
        <end position="20"/>
    </location>
</feature>
<reference evidence="2 3" key="1">
    <citation type="journal article" date="2020" name="Microbiol. Resour. Announc.">
        <title>Draft Genome Sequence of a Cladosporium Species Isolated from the Mesophotic Ascidian Didemnum maculosum.</title>
        <authorList>
            <person name="Gioti A."/>
            <person name="Siaperas R."/>
            <person name="Nikolaivits E."/>
            <person name="Le Goff G."/>
            <person name="Ouazzani J."/>
            <person name="Kotoulas G."/>
            <person name="Topakas E."/>
        </authorList>
    </citation>
    <scope>NUCLEOTIDE SEQUENCE [LARGE SCALE GENOMIC DNA]</scope>
    <source>
        <strain evidence="2 3">TM138-S3</strain>
    </source>
</reference>
<accession>A0AB34KQ99</accession>
<dbReference type="PANTHER" id="PTHR48174">
    <property type="entry name" value="DUF946 FAMILY PROTEIN"/>
    <property type="match status" value="1"/>
</dbReference>
<keyword evidence="1" id="KW-0732">Signal</keyword>
<protein>
    <recommendedName>
        <fullName evidence="4">Vacuolar protein sorting-associated protein 62</fullName>
    </recommendedName>
</protein>
<dbReference type="GeneID" id="96006221"/>
<name>A0AB34KQ99_9PEZI</name>
<evidence type="ECO:0008006" key="4">
    <source>
        <dbReference type="Google" id="ProtNLM"/>
    </source>
</evidence>
<dbReference type="EMBL" id="JAAQHG020000016">
    <property type="protein sequence ID" value="KAL1585971.1"/>
    <property type="molecule type" value="Genomic_DNA"/>
</dbReference>
<dbReference type="PANTHER" id="PTHR48174:SF5">
    <property type="entry name" value="VACUOLAR PROTEIN SORTING-ASSOCIATED PROTEIN 62"/>
    <property type="match status" value="1"/>
</dbReference>
<dbReference type="RefSeq" id="XP_069229076.1">
    <property type="nucleotide sequence ID" value="XM_069373383.1"/>
</dbReference>
<keyword evidence="3" id="KW-1185">Reference proteome</keyword>
<sequence>MIPVLATLAAGWALTARAQGGIPDGVPSFVVDYAPVVYLYSEDKYWPSDISAQLINTEPKVNSEPVANAPNPLTLDNLAELNDFGGENVYLTSKIKPDANPPYLKGVLPNADGETQGAISCAIVTNDHGDGTVDAFYFYFYAFDFGGVYVGQNIGNHVGDWEHNMIRFVDGKPSAVWYSQHSNGQAFEYGTVTKLDGGDRPIVYSANGSHANYATSGTHAYGIPNVNLPSGLIEDHTDEGPFWDPTLSAYWYSYNRTSKAFTSNGSDESVNWLSFLGHWGDEKYPQDDPIQDCVFGIDALCKYTGGPTGPIDKQLDREEVCPDNGILCIVRKILVQRSD</sequence>
<organism evidence="2 3">
    <name type="scientific">Cladosporium halotolerans</name>
    <dbReference type="NCBI Taxonomy" id="1052096"/>
    <lineage>
        <taxon>Eukaryota</taxon>
        <taxon>Fungi</taxon>
        <taxon>Dikarya</taxon>
        <taxon>Ascomycota</taxon>
        <taxon>Pezizomycotina</taxon>
        <taxon>Dothideomycetes</taxon>
        <taxon>Dothideomycetidae</taxon>
        <taxon>Cladosporiales</taxon>
        <taxon>Cladosporiaceae</taxon>
        <taxon>Cladosporium</taxon>
    </lineage>
</organism>
<dbReference type="Pfam" id="PF06101">
    <property type="entry name" value="Vps62"/>
    <property type="match status" value="1"/>
</dbReference>
<comment type="caution">
    <text evidence="2">The sequence shown here is derived from an EMBL/GenBank/DDBJ whole genome shotgun (WGS) entry which is preliminary data.</text>
</comment>
<gene>
    <name evidence="2" type="ORF">WHR41_04777</name>
</gene>